<dbReference type="GO" id="GO:0016787">
    <property type="term" value="F:hydrolase activity"/>
    <property type="evidence" value="ECO:0007669"/>
    <property type="project" value="UniProtKB-KW"/>
</dbReference>
<dbReference type="GO" id="GO:0005509">
    <property type="term" value="F:calcium ion binding"/>
    <property type="evidence" value="ECO:0007669"/>
    <property type="project" value="InterPro"/>
</dbReference>
<protein>
    <submittedName>
        <fullName evidence="5">FG-GAP repeat protein</fullName>
    </submittedName>
</protein>
<dbReference type="InterPro" id="IPR001343">
    <property type="entry name" value="Hemolysn_Ca-bd"/>
</dbReference>
<dbReference type="GO" id="GO:0007155">
    <property type="term" value="P:cell adhesion"/>
    <property type="evidence" value="ECO:0007669"/>
    <property type="project" value="InterPro"/>
</dbReference>
<keyword evidence="2" id="KW-0677">Repeat</keyword>
<dbReference type="InterPro" id="IPR013517">
    <property type="entry name" value="FG-GAP"/>
</dbReference>
<evidence type="ECO:0000256" key="1">
    <source>
        <dbReference type="ARBA" id="ARBA00022729"/>
    </source>
</evidence>
<dbReference type="SUPFAM" id="SSF69318">
    <property type="entry name" value="Integrin alpha N-terminal domain"/>
    <property type="match status" value="2"/>
</dbReference>
<dbReference type="AlphaFoldDB" id="A0A936YRP2"/>
<dbReference type="Pfam" id="PF01839">
    <property type="entry name" value="FG-GAP"/>
    <property type="match status" value="2"/>
</dbReference>
<dbReference type="PANTHER" id="PTHR23221">
    <property type="entry name" value="GLYCOSYLPHOSPHATIDYLINOSITOL PHOSPHOLIPASE D"/>
    <property type="match status" value="1"/>
</dbReference>
<evidence type="ECO:0000313" key="5">
    <source>
        <dbReference type="EMBL" id="MBL0374418.1"/>
    </source>
</evidence>
<keyword evidence="6" id="KW-1185">Reference proteome</keyword>
<dbReference type="InterPro" id="IPR011049">
    <property type="entry name" value="Serralysin-like_metalloprot_C"/>
</dbReference>
<dbReference type="PRINTS" id="PR01185">
    <property type="entry name" value="INTEGRINA"/>
</dbReference>
<dbReference type="SUPFAM" id="SSF51120">
    <property type="entry name" value="beta-Roll"/>
    <property type="match status" value="1"/>
</dbReference>
<evidence type="ECO:0000313" key="6">
    <source>
        <dbReference type="Proteomes" id="UP000633219"/>
    </source>
</evidence>
<dbReference type="PROSITE" id="PS00330">
    <property type="entry name" value="HEMOLYSIN_CALCIUM"/>
    <property type="match status" value="1"/>
</dbReference>
<name>A0A936YRP2_9HYPH</name>
<dbReference type="Gene3D" id="2.150.10.10">
    <property type="entry name" value="Serralysin-like metalloprotease, C-terminal"/>
    <property type="match status" value="2"/>
</dbReference>
<dbReference type="PRINTS" id="PR00313">
    <property type="entry name" value="CABNDNGRPT"/>
</dbReference>
<organism evidence="5 6">
    <name type="scientific">Rhizobium setariae</name>
    <dbReference type="NCBI Taxonomy" id="2801340"/>
    <lineage>
        <taxon>Bacteria</taxon>
        <taxon>Pseudomonadati</taxon>
        <taxon>Pseudomonadota</taxon>
        <taxon>Alphaproteobacteria</taxon>
        <taxon>Hyphomicrobiales</taxon>
        <taxon>Rhizobiaceae</taxon>
        <taxon>Rhizobium/Agrobacterium group</taxon>
        <taxon>Rhizobium</taxon>
    </lineage>
</organism>
<evidence type="ECO:0000256" key="4">
    <source>
        <dbReference type="ARBA" id="ARBA00023180"/>
    </source>
</evidence>
<dbReference type="InterPro" id="IPR000413">
    <property type="entry name" value="Integrin_alpha"/>
</dbReference>
<proteinExistence type="predicted"/>
<dbReference type="Gene3D" id="2.130.10.130">
    <property type="entry name" value="Integrin alpha, N-terminal"/>
    <property type="match status" value="4"/>
</dbReference>
<evidence type="ECO:0000256" key="2">
    <source>
        <dbReference type="ARBA" id="ARBA00022737"/>
    </source>
</evidence>
<accession>A0A936YRP2</accession>
<dbReference type="InterPro" id="IPR018511">
    <property type="entry name" value="Hemolysin-typ_Ca-bd_CS"/>
</dbReference>
<keyword evidence="1" id="KW-0732">Signal</keyword>
<reference evidence="5" key="1">
    <citation type="submission" date="2021-01" db="EMBL/GenBank/DDBJ databases">
        <title>Rhizobium sp. strain KVB221 16S ribosomal RNA gene Genome sequencing and assembly.</title>
        <authorList>
            <person name="Kang M."/>
        </authorList>
    </citation>
    <scope>NUCLEOTIDE SEQUENCE</scope>
    <source>
        <strain evidence="5">KVB221</strain>
    </source>
</reference>
<dbReference type="PANTHER" id="PTHR23221:SF7">
    <property type="entry name" value="PHOSPHATIDYLINOSITOL-GLYCAN-SPECIFIC PHOSPHOLIPASE D"/>
    <property type="match status" value="1"/>
</dbReference>
<dbReference type="InterPro" id="IPR028994">
    <property type="entry name" value="Integrin_alpha_N"/>
</dbReference>
<dbReference type="RefSeq" id="WP_201662800.1">
    <property type="nucleotide sequence ID" value="NZ_JAEQNC010000013.1"/>
</dbReference>
<gene>
    <name evidence="5" type="ORF">JJB09_20605</name>
</gene>
<dbReference type="GO" id="GO:0008305">
    <property type="term" value="C:integrin complex"/>
    <property type="evidence" value="ECO:0007669"/>
    <property type="project" value="InterPro"/>
</dbReference>
<dbReference type="Proteomes" id="UP000633219">
    <property type="component" value="Unassembled WGS sequence"/>
</dbReference>
<dbReference type="InterPro" id="IPR013519">
    <property type="entry name" value="Int_alpha_beta-p"/>
</dbReference>
<comment type="caution">
    <text evidence="5">The sequence shown here is derived from an EMBL/GenBank/DDBJ whole genome shotgun (WGS) entry which is preliminary data.</text>
</comment>
<evidence type="ECO:0000256" key="3">
    <source>
        <dbReference type="ARBA" id="ARBA00022801"/>
    </source>
</evidence>
<dbReference type="SMART" id="SM00191">
    <property type="entry name" value="Int_alpha"/>
    <property type="match status" value="6"/>
</dbReference>
<keyword evidence="3" id="KW-0378">Hydrolase</keyword>
<sequence length="984" mass="103458">MNLSETTLEMFPGAEKLGAKVILGTGGIDQIVGTITDDIIKGLVGTDFLNGWRGNDIIYGGADNDSISDTFGANTLYGGSGNDYLYMGSSPSQAFGGTGDDYLRGGTSRSVLNGGSGNDYFLLGTGGTAIGAAGDDIFEVNYRNKVIDGGTGKDTVTFNVNFKYFEIVYKENGILLRDGDYHRMSGIAPNLTTFVDDTIEKIVWKNFSIDRMDFATPTITSIGDTREDKPHAIYEGRSTVYGRSDPFATITIVFGDTVLGQTIADRKGSWYFAGNFKIESGGSYALTAIADFGLENFRKASESYHVEFVKPLVAEKLSTTEGATIIGAPEDTFGSNAVVLGDINGDGLDDIAISAERGKTFVLYGRSDWAGHMPDLKSLTASDGFVLDGFSTVTGPAGDLNGDGIDDFAIGAFSNGFFGYAIIYGAKSGPTLVDVANRPVITFQDLDESLGVVVQSTSVWGLSFDALNSIGDVNGDGVDDIVIGANSSSMPNGGAYVLYGGTELAKYIYQGRANLDIEDLNPDQGFLVRGDPATGRAGPHVKSAGDINGDGLGDFIVGAERSGSRGYIGSEYVIFGKQGGLGETIGGQSILALQNLRPEDGFVVEHETIGGHSTTGIGDFNADGYDDLIVSVPWADRHPAGVFLIFGHAGSYISTVDPYQLEPDRAVLLTDTMSNRRSLGDVATTAGDFNGDGYGDFVVSGGGDVRVIFGTADEFGEVVDGVRTLEIDRLKHENGLLIRVDLDKYGSVRGPQVNISSAGDLNGDGFDDLVLALEADSGSSNKRGVVYIIYGNEGGSATGSVAQTGTPAAEVLIGGASDDTLDGKGGEDIFRGGGGNDVIRIGDANFRQIRAGRGGLDTVEFNGSGVVLDARNFSNSQMCGIEQFNLTGTGSNGLLISAADIFHFSSRGNSDFTSAESINNLVVKGNSDDLLQLLDYAAKNAEWELDHENVYLNGVAGGDFDTYNLTDGNRTFASIAVSADMTVL</sequence>
<dbReference type="EMBL" id="JAEQNC010000013">
    <property type="protein sequence ID" value="MBL0374418.1"/>
    <property type="molecule type" value="Genomic_DNA"/>
</dbReference>
<dbReference type="Pfam" id="PF00353">
    <property type="entry name" value="HemolysinCabind"/>
    <property type="match status" value="4"/>
</dbReference>
<keyword evidence="4" id="KW-0325">Glycoprotein</keyword>